<gene>
    <name evidence="1" type="ORF">KME32_28820</name>
</gene>
<comment type="caution">
    <text evidence="1">The sequence shown here is derived from an EMBL/GenBank/DDBJ whole genome shotgun (WGS) entry which is preliminary data.</text>
</comment>
<evidence type="ECO:0000313" key="2">
    <source>
        <dbReference type="Proteomes" id="UP000715781"/>
    </source>
</evidence>
<protein>
    <submittedName>
        <fullName evidence="1">DUF1702 family protein</fullName>
    </submittedName>
</protein>
<reference evidence="1" key="1">
    <citation type="submission" date="2021-05" db="EMBL/GenBank/DDBJ databases">
        <authorList>
            <person name="Pietrasiak N."/>
            <person name="Ward R."/>
            <person name="Stajich J.E."/>
            <person name="Kurbessoian T."/>
        </authorList>
    </citation>
    <scope>NUCLEOTIDE SEQUENCE</scope>
    <source>
        <strain evidence="1">JT2-VF2</strain>
    </source>
</reference>
<organism evidence="1 2">
    <name type="scientific">Mojavia pulchra JT2-VF2</name>
    <dbReference type="NCBI Taxonomy" id="287848"/>
    <lineage>
        <taxon>Bacteria</taxon>
        <taxon>Bacillati</taxon>
        <taxon>Cyanobacteriota</taxon>
        <taxon>Cyanophyceae</taxon>
        <taxon>Nostocales</taxon>
        <taxon>Nostocaceae</taxon>
    </lineage>
</organism>
<evidence type="ECO:0000313" key="1">
    <source>
        <dbReference type="EMBL" id="MBW4565034.1"/>
    </source>
</evidence>
<name>A0A951Q3B5_9NOST</name>
<dbReference type="Pfam" id="PF08012">
    <property type="entry name" value="DUF1702"/>
    <property type="match status" value="1"/>
</dbReference>
<dbReference type="Proteomes" id="UP000715781">
    <property type="component" value="Unassembled WGS sequence"/>
</dbReference>
<reference evidence="1" key="2">
    <citation type="journal article" date="2022" name="Microbiol. Resour. Announc.">
        <title>Metagenome Sequencing to Explore Phylogenomics of Terrestrial Cyanobacteria.</title>
        <authorList>
            <person name="Ward R.D."/>
            <person name="Stajich J.E."/>
            <person name="Johansen J.R."/>
            <person name="Huntemann M."/>
            <person name="Clum A."/>
            <person name="Foster B."/>
            <person name="Foster B."/>
            <person name="Roux S."/>
            <person name="Palaniappan K."/>
            <person name="Varghese N."/>
            <person name="Mukherjee S."/>
            <person name="Reddy T.B.K."/>
            <person name="Daum C."/>
            <person name="Copeland A."/>
            <person name="Chen I.A."/>
            <person name="Ivanova N.N."/>
            <person name="Kyrpides N.C."/>
            <person name="Shapiro N."/>
            <person name="Eloe-Fadrosh E.A."/>
            <person name="Pietrasiak N."/>
        </authorList>
    </citation>
    <scope>NUCLEOTIDE SEQUENCE</scope>
    <source>
        <strain evidence="1">JT2-VF2</strain>
    </source>
</reference>
<dbReference type="InterPro" id="IPR012964">
    <property type="entry name" value="DUF1702"/>
</dbReference>
<dbReference type="EMBL" id="JAHHHN010000029">
    <property type="protein sequence ID" value="MBW4565034.1"/>
    <property type="molecule type" value="Genomic_DNA"/>
</dbReference>
<accession>A0A951Q3B5</accession>
<sequence length="311" mass="34784">MQQLLKESLKISPTETNFDRRGFYKNNSQSEKHLETVGQTFLLGYHAAIKDEGLKTLEFELNQVELELRGFAFEGAGMGLALLDIITPWNKKRLQLYLEGFGSSHIYMVYVGVGWVLARLNRGIEKALQQLDPLLGWLAIDGYGFHQGYFHWPQSIENQQVPKAISGYAYRVFDQGLGRSLWFVKGADIDQICEAITNFSQKRHADLWSGVGLACAYAGGVDVWAIKSLREVAKSYQPQLAQGAAFAAKARQRARNPAKHTELACEILCGLSAASAAEITDAAKAQIFPNSSEPMYEVWRSRIQAQFTQEV</sequence>
<dbReference type="AlphaFoldDB" id="A0A951Q3B5"/>
<proteinExistence type="predicted"/>